<reference evidence="1" key="2">
    <citation type="submission" date="2022-08" db="UniProtKB">
        <authorList>
            <consortium name="EnsemblMetazoa"/>
        </authorList>
    </citation>
    <scope>IDENTIFICATION</scope>
    <source>
        <strain evidence="1">Dongola</strain>
    </source>
</reference>
<dbReference type="EMBL" id="APCN01007661">
    <property type="status" value="NOT_ANNOTATED_CDS"/>
    <property type="molecule type" value="Genomic_DNA"/>
</dbReference>
<proteinExistence type="predicted"/>
<reference evidence="2" key="1">
    <citation type="submission" date="2013-03" db="EMBL/GenBank/DDBJ databases">
        <title>The Genome Sequence of Anopheles arabiensis DONG5_A.</title>
        <authorList>
            <consortium name="The Broad Institute Genomics Platform"/>
            <person name="Neafsey D.E."/>
            <person name="Howell P."/>
            <person name="Walker B."/>
            <person name="Young S.K."/>
            <person name="Zeng Q."/>
            <person name="Gargeya S."/>
            <person name="Fitzgerald M."/>
            <person name="Haas B."/>
            <person name="Abouelleil A."/>
            <person name="Allen A.W."/>
            <person name="Alvarado L."/>
            <person name="Arachchi H.M."/>
            <person name="Berlin A.M."/>
            <person name="Chapman S.B."/>
            <person name="Gainer-Dewar J."/>
            <person name="Goldberg J."/>
            <person name="Griggs A."/>
            <person name="Gujja S."/>
            <person name="Hansen M."/>
            <person name="Howarth C."/>
            <person name="Imamovic A."/>
            <person name="Ireland A."/>
            <person name="Larimer J."/>
            <person name="McCowan C."/>
            <person name="Murphy C."/>
            <person name="Pearson M."/>
            <person name="Poon T.W."/>
            <person name="Priest M."/>
            <person name="Roberts A."/>
            <person name="Saif S."/>
            <person name="Shea T."/>
            <person name="Sisk P."/>
            <person name="Sykes S."/>
            <person name="Wortman J."/>
            <person name="Nusbaum C."/>
            <person name="Birren B."/>
        </authorList>
    </citation>
    <scope>NUCLEOTIDE SEQUENCE [LARGE SCALE GENOMIC DNA]</scope>
    <source>
        <strain evidence="2">Dongola</strain>
    </source>
</reference>
<keyword evidence="2" id="KW-1185">Reference proteome</keyword>
<evidence type="ECO:0000313" key="1">
    <source>
        <dbReference type="EnsemblMetazoa" id="AARA015048-PB"/>
    </source>
</evidence>
<dbReference type="AlphaFoldDB" id="A0A182IHX9"/>
<sequence>MNCRHKHLVLEFDLIRKNNLFVVLLPFNLSSFTKQVNTCFLNLINPTFEI</sequence>
<dbReference type="VEuPathDB" id="VectorBase:AARA015048"/>
<evidence type="ECO:0000313" key="2">
    <source>
        <dbReference type="Proteomes" id="UP000075840"/>
    </source>
</evidence>
<dbReference type="EnsemblMetazoa" id="AARA015048-RA">
    <property type="protein sequence ID" value="AARA015048-PA"/>
    <property type="gene ID" value="AARA015048"/>
</dbReference>
<accession>A0A182IHX9</accession>
<protein>
    <submittedName>
        <fullName evidence="1">Uncharacterized protein</fullName>
    </submittedName>
</protein>
<dbReference type="Proteomes" id="UP000075840">
    <property type="component" value="Unassembled WGS sequence"/>
</dbReference>
<dbReference type="EnsemblMetazoa" id="AARA015048-RB">
    <property type="protein sequence ID" value="AARA015048-PB"/>
    <property type="gene ID" value="AARA015048"/>
</dbReference>
<organism evidence="1 2">
    <name type="scientific">Anopheles arabiensis</name>
    <name type="common">Mosquito</name>
    <dbReference type="NCBI Taxonomy" id="7173"/>
    <lineage>
        <taxon>Eukaryota</taxon>
        <taxon>Metazoa</taxon>
        <taxon>Ecdysozoa</taxon>
        <taxon>Arthropoda</taxon>
        <taxon>Hexapoda</taxon>
        <taxon>Insecta</taxon>
        <taxon>Pterygota</taxon>
        <taxon>Neoptera</taxon>
        <taxon>Endopterygota</taxon>
        <taxon>Diptera</taxon>
        <taxon>Nematocera</taxon>
        <taxon>Culicoidea</taxon>
        <taxon>Culicidae</taxon>
        <taxon>Anophelinae</taxon>
        <taxon>Anopheles</taxon>
    </lineage>
</organism>
<name>A0A182IHX9_ANOAR</name>